<evidence type="ECO:0000256" key="7">
    <source>
        <dbReference type="ARBA" id="ARBA00022840"/>
    </source>
</evidence>
<proteinExistence type="inferred from homology"/>
<keyword evidence="5 9" id="KW-0547">Nucleotide-binding</keyword>
<feature type="binding site" evidence="9">
    <location>
        <begin position="225"/>
        <end position="229"/>
    </location>
    <ligand>
        <name>ATP</name>
        <dbReference type="ChEBI" id="CHEBI:30616"/>
    </ligand>
</feature>
<dbReference type="PIRSF" id="PIRSF000722">
    <property type="entry name" value="Acetate_prop_kin"/>
    <property type="match status" value="1"/>
</dbReference>
<gene>
    <name evidence="9" type="primary">ackA</name>
    <name evidence="11" type="ORF">HNQ01_001452</name>
</gene>
<keyword evidence="3 9" id="KW-0808">Transferase</keyword>
<accession>A0ABX2G2S8</accession>
<evidence type="ECO:0000256" key="4">
    <source>
        <dbReference type="ARBA" id="ARBA00022723"/>
    </source>
</evidence>
<dbReference type="NCBIfam" id="TIGR00016">
    <property type="entry name" value="ackA"/>
    <property type="match status" value="1"/>
</dbReference>
<keyword evidence="12" id="KW-1185">Reference proteome</keyword>
<dbReference type="EC" id="2.7.2.1" evidence="9"/>
<keyword evidence="6 9" id="KW-0418">Kinase</keyword>
<comment type="subcellular location">
    <subcellularLocation>
        <location evidence="9">Cytoplasm</location>
    </subcellularLocation>
</comment>
<evidence type="ECO:0000256" key="2">
    <source>
        <dbReference type="ARBA" id="ARBA00022490"/>
    </source>
</evidence>
<dbReference type="PROSITE" id="PS01075">
    <property type="entry name" value="ACETATE_KINASE_1"/>
    <property type="match status" value="1"/>
</dbReference>
<dbReference type="RefSeq" id="WP_173804692.1">
    <property type="nucleotide sequence ID" value="NZ_JABSNM010000005.1"/>
</dbReference>
<dbReference type="SUPFAM" id="SSF53067">
    <property type="entry name" value="Actin-like ATPase domain"/>
    <property type="match status" value="2"/>
</dbReference>
<comment type="caution">
    <text evidence="11">The sequence shown here is derived from an EMBL/GenBank/DDBJ whole genome shotgun (WGS) entry which is preliminary data.</text>
</comment>
<feature type="binding site" evidence="9">
    <location>
        <begin position="347"/>
        <end position="351"/>
    </location>
    <ligand>
        <name>ATP</name>
        <dbReference type="ChEBI" id="CHEBI:30616"/>
    </ligand>
</feature>
<dbReference type="InterPro" id="IPR000890">
    <property type="entry name" value="Aliphatic_acid_kin_short-chain"/>
</dbReference>
<reference evidence="11 12" key="1">
    <citation type="submission" date="2020-05" db="EMBL/GenBank/DDBJ databases">
        <title>Genomic Encyclopedia of Type Strains, Phase IV (KMG-V): Genome sequencing to study the core and pangenomes of soil and plant-associated prokaryotes.</title>
        <authorList>
            <person name="Whitman W."/>
        </authorList>
    </citation>
    <scope>NUCLEOTIDE SEQUENCE [LARGE SCALE GENOMIC DNA]</scope>
    <source>
        <strain evidence="11 12">C29</strain>
    </source>
</reference>
<dbReference type="EMBL" id="JABSNM010000005">
    <property type="protein sequence ID" value="NRT55722.1"/>
    <property type="molecule type" value="Genomic_DNA"/>
</dbReference>
<evidence type="ECO:0000256" key="10">
    <source>
        <dbReference type="RuleBase" id="RU003835"/>
    </source>
</evidence>
<evidence type="ECO:0000256" key="5">
    <source>
        <dbReference type="ARBA" id="ARBA00022741"/>
    </source>
</evidence>
<keyword evidence="7 9" id="KW-0067">ATP-binding</keyword>
<sequence>MSAPQPQAAAALAAQAAVLVVNAGSSTLKFALYPRSGDSAAEFAAHPSFASGQLDGLQPGGRLQLCAAGEAPVDLDAGQDEDDRFDVALQALQRHVATVAPQARIVAVAHRIVHGGGEFVAPIVLDDAALQRLARLAPLAPLHQPHNLAGVAALGRAFPGLAQVGCFDTAFHASLPDLETRFALPQVLHDEGIRRYGFHGLSYQYLMQVLPAFSARAGGRVLMAHLGSGASLCGAVGGRSVATTMGFSALDGLMMGSRSGALDPGVVLHLWRLGWTEAQVEKLLYKESGLLGVSGLGSDMRLLRRAAAAGSETAGRAIDLFVHRLRRESGALAAVLGGLDVLVCTGGIGEHDAATRAAMAEALHFLGVTIDPQANAAATGDTIRPIHAADSAVEVWVVPTDEGRVAAQAAWALLGTSAGDAAEPPG</sequence>
<feature type="binding site" evidence="9">
    <location>
        <position position="29"/>
    </location>
    <ligand>
        <name>ATP</name>
        <dbReference type="ChEBI" id="CHEBI:30616"/>
    </ligand>
</feature>
<dbReference type="InterPro" id="IPR023865">
    <property type="entry name" value="Aliphatic_acid_kinase_CS"/>
</dbReference>
<dbReference type="InterPro" id="IPR004372">
    <property type="entry name" value="Ac/propionate_kinase"/>
</dbReference>
<name>A0ABX2G2S8_9BURK</name>
<feature type="binding site" evidence="9">
    <location>
        <position position="22"/>
    </location>
    <ligand>
        <name>Mg(2+)</name>
        <dbReference type="ChEBI" id="CHEBI:18420"/>
    </ligand>
</feature>
<dbReference type="Proteomes" id="UP001516061">
    <property type="component" value="Unassembled WGS sequence"/>
</dbReference>
<comment type="function">
    <text evidence="9">Catalyzes the formation of acetyl phosphate from acetate and ATP. Can also catalyze the reverse reaction.</text>
</comment>
<organism evidence="11 12">
    <name type="scientific">Sphaerotilus uruguayifluvii</name>
    <dbReference type="NCBI Taxonomy" id="2735897"/>
    <lineage>
        <taxon>Bacteria</taxon>
        <taxon>Pseudomonadati</taxon>
        <taxon>Pseudomonadota</taxon>
        <taxon>Betaproteobacteria</taxon>
        <taxon>Burkholderiales</taxon>
        <taxon>Sphaerotilaceae</taxon>
        <taxon>Sphaerotilus</taxon>
    </lineage>
</organism>
<feature type="binding site" evidence="9">
    <location>
        <begin position="299"/>
        <end position="301"/>
    </location>
    <ligand>
        <name>ATP</name>
        <dbReference type="ChEBI" id="CHEBI:30616"/>
    </ligand>
</feature>
<feature type="binding site" evidence="9">
    <location>
        <position position="402"/>
    </location>
    <ligand>
        <name>Mg(2+)</name>
        <dbReference type="ChEBI" id="CHEBI:18420"/>
    </ligand>
</feature>
<comment type="similarity">
    <text evidence="1 9 10">Belongs to the acetokinase family.</text>
</comment>
<feature type="active site" description="Proton donor/acceptor" evidence="9">
    <location>
        <position position="168"/>
    </location>
</feature>
<keyword evidence="2 9" id="KW-0963">Cytoplasm</keyword>
<protein>
    <recommendedName>
        <fullName evidence="9">Acetate kinase</fullName>
        <ecNumber evidence="9">2.7.2.1</ecNumber>
    </recommendedName>
    <alternativeName>
        <fullName evidence="9">Acetokinase</fullName>
    </alternativeName>
</protein>
<feature type="site" description="Transition state stabilizer" evidence="9">
    <location>
        <position position="199"/>
    </location>
</feature>
<feature type="site" description="Transition state stabilizer" evidence="9">
    <location>
        <position position="258"/>
    </location>
</feature>
<dbReference type="PRINTS" id="PR00471">
    <property type="entry name" value="ACETATEKNASE"/>
</dbReference>
<evidence type="ECO:0000256" key="3">
    <source>
        <dbReference type="ARBA" id="ARBA00022679"/>
    </source>
</evidence>
<evidence type="ECO:0000313" key="12">
    <source>
        <dbReference type="Proteomes" id="UP001516061"/>
    </source>
</evidence>
<dbReference type="GO" id="GO:0008776">
    <property type="term" value="F:acetate kinase activity"/>
    <property type="evidence" value="ECO:0007669"/>
    <property type="project" value="UniProtKB-EC"/>
</dbReference>
<evidence type="ECO:0000256" key="6">
    <source>
        <dbReference type="ARBA" id="ARBA00022777"/>
    </source>
</evidence>
<dbReference type="PANTHER" id="PTHR21060:SF21">
    <property type="entry name" value="ACETATE KINASE"/>
    <property type="match status" value="1"/>
</dbReference>
<dbReference type="HAMAP" id="MF_00020">
    <property type="entry name" value="Acetate_kinase"/>
    <property type="match status" value="1"/>
</dbReference>
<dbReference type="PANTHER" id="PTHR21060">
    <property type="entry name" value="ACETATE KINASE"/>
    <property type="match status" value="1"/>
</dbReference>
<dbReference type="Gene3D" id="3.30.420.40">
    <property type="match status" value="2"/>
</dbReference>
<comment type="catalytic activity">
    <reaction evidence="9">
        <text>acetate + ATP = acetyl phosphate + ADP</text>
        <dbReference type="Rhea" id="RHEA:11352"/>
        <dbReference type="ChEBI" id="CHEBI:22191"/>
        <dbReference type="ChEBI" id="CHEBI:30089"/>
        <dbReference type="ChEBI" id="CHEBI:30616"/>
        <dbReference type="ChEBI" id="CHEBI:456216"/>
        <dbReference type="EC" id="2.7.2.1"/>
    </reaction>
</comment>
<comment type="cofactor">
    <cofactor evidence="9">
        <name>Mg(2+)</name>
        <dbReference type="ChEBI" id="CHEBI:18420"/>
    </cofactor>
    <cofactor evidence="9">
        <name>Mn(2+)</name>
        <dbReference type="ChEBI" id="CHEBI:29035"/>
    </cofactor>
    <text evidence="9">Mg(2+). Can also accept Mn(2+).</text>
</comment>
<keyword evidence="8 9" id="KW-0460">Magnesium</keyword>
<evidence type="ECO:0000313" key="11">
    <source>
        <dbReference type="EMBL" id="NRT55722.1"/>
    </source>
</evidence>
<keyword evidence="4 9" id="KW-0479">Metal-binding</keyword>
<evidence type="ECO:0000256" key="8">
    <source>
        <dbReference type="ARBA" id="ARBA00022842"/>
    </source>
</evidence>
<feature type="binding site" evidence="9">
    <location>
        <position position="111"/>
    </location>
    <ligand>
        <name>substrate</name>
    </ligand>
</feature>
<comment type="pathway">
    <text evidence="9">Metabolic intermediate biosynthesis; acetyl-CoA biosynthesis; acetyl-CoA from acetate: step 1/2.</text>
</comment>
<dbReference type="InterPro" id="IPR043129">
    <property type="entry name" value="ATPase_NBD"/>
</dbReference>
<comment type="subunit">
    <text evidence="9">Homodimer.</text>
</comment>
<evidence type="ECO:0000256" key="9">
    <source>
        <dbReference type="HAMAP-Rule" id="MF_00020"/>
    </source>
</evidence>
<evidence type="ECO:0000256" key="1">
    <source>
        <dbReference type="ARBA" id="ARBA00008748"/>
    </source>
</evidence>
<dbReference type="Pfam" id="PF00871">
    <property type="entry name" value="Acetate_kinase"/>
    <property type="match status" value="1"/>
</dbReference>